<reference evidence="2" key="2">
    <citation type="submission" date="2025-08" db="UniProtKB">
        <authorList>
            <consortium name="Ensembl"/>
        </authorList>
    </citation>
    <scope>IDENTIFICATION</scope>
</reference>
<dbReference type="Ensembl" id="ENSSSCT00070004660.1">
    <property type="protein sequence ID" value="ENSSSCP00070003822.1"/>
    <property type="gene ID" value="ENSSSCG00070002502.1"/>
</dbReference>
<evidence type="ECO:0000313" key="2">
    <source>
        <dbReference type="Ensembl" id="ENSSSCP00070003822.1"/>
    </source>
</evidence>
<protein>
    <submittedName>
        <fullName evidence="2">Uncharacterized protein</fullName>
    </submittedName>
</protein>
<keyword evidence="1" id="KW-0812">Transmembrane</keyword>
<evidence type="ECO:0000313" key="3">
    <source>
        <dbReference type="Proteomes" id="UP000314985"/>
    </source>
</evidence>
<sequence length="115" mass="13378">MLISHLFTFFGGMSVKIFGSVFNMVIFFFLFLHFKYSLCILDNSPLSNVSFSNIFFQSVKRFLILIKSSLSIISFMDHIFCIVFKKISSYPRSSSFSPMLFSRIFILTNSFYVLP</sequence>
<organism evidence="2 3">
    <name type="scientific">Sus scrofa</name>
    <name type="common">Pig</name>
    <dbReference type="NCBI Taxonomy" id="9823"/>
    <lineage>
        <taxon>Eukaryota</taxon>
        <taxon>Metazoa</taxon>
        <taxon>Chordata</taxon>
        <taxon>Craniata</taxon>
        <taxon>Vertebrata</taxon>
        <taxon>Euteleostomi</taxon>
        <taxon>Mammalia</taxon>
        <taxon>Eutheria</taxon>
        <taxon>Laurasiatheria</taxon>
        <taxon>Artiodactyla</taxon>
        <taxon>Suina</taxon>
        <taxon>Suidae</taxon>
        <taxon>Sus</taxon>
    </lineage>
</organism>
<feature type="transmembrane region" description="Helical" evidence="1">
    <location>
        <begin position="7"/>
        <end position="32"/>
    </location>
</feature>
<keyword evidence="1" id="KW-1133">Transmembrane helix</keyword>
<dbReference type="Proteomes" id="UP000314985">
    <property type="component" value="Chromosome 1"/>
</dbReference>
<feature type="transmembrane region" description="Helical" evidence="1">
    <location>
        <begin position="62"/>
        <end position="84"/>
    </location>
</feature>
<dbReference type="AlphaFoldDB" id="A0A4X1SMT2"/>
<evidence type="ECO:0000256" key="1">
    <source>
        <dbReference type="SAM" id="Phobius"/>
    </source>
</evidence>
<name>A0A4X1SMT2_PIG</name>
<accession>A0A4X1SMT2</accession>
<proteinExistence type="predicted"/>
<reference evidence="2 3" key="1">
    <citation type="submission" date="2017-08" db="EMBL/GenBank/DDBJ databases">
        <title>USMARCv1.0.</title>
        <authorList>
            <person name="Hannum G.I."/>
            <person name="Koren S."/>
            <person name="Schroeder S.G."/>
            <person name="Chin S.C."/>
            <person name="Nonneman D.J."/>
            <person name="Becker S.A."/>
            <person name="Rosen B.D."/>
            <person name="Bickhart D.M."/>
            <person name="Putnam N.H."/>
            <person name="Green R.E."/>
            <person name="Tuggle C.K."/>
            <person name="Liu H."/>
            <person name="Rohrer G.A."/>
            <person name="Warr A."/>
            <person name="Hall R."/>
            <person name="Kim K."/>
            <person name="Hume D.A."/>
            <person name="Talbot R."/>
            <person name="Chow W."/>
            <person name="Howe K."/>
            <person name="Schwartz A.S."/>
            <person name="Watson M."/>
            <person name="Archibald A.L."/>
            <person name="Phillippy A.M."/>
            <person name="Smith T.P.L."/>
        </authorList>
    </citation>
    <scope>NUCLEOTIDE SEQUENCE [LARGE SCALE GENOMIC DNA]</scope>
</reference>
<keyword evidence="1" id="KW-0472">Membrane</keyword>